<evidence type="ECO:0000313" key="3">
    <source>
        <dbReference type="EMBL" id="KAF1983890.1"/>
    </source>
</evidence>
<dbReference type="PANTHER" id="PTHR12150:SF13">
    <property type="entry name" value="METHYLTRANSFERASE C9ORF114-RELATED"/>
    <property type="match status" value="1"/>
</dbReference>
<dbReference type="CDD" id="cd18086">
    <property type="entry name" value="HsC9orf114-like"/>
    <property type="match status" value="1"/>
</dbReference>
<dbReference type="OrthoDB" id="361029at2759"/>
<name>A0A6G1GSY0_9PEZI</name>
<dbReference type="SUPFAM" id="SSF75217">
    <property type="entry name" value="alpha/beta knot"/>
    <property type="match status" value="2"/>
</dbReference>
<comment type="similarity">
    <text evidence="1">Belongs to the class IV-like SAM-binding methyltransferase superfamily.</text>
</comment>
<organism evidence="3 4">
    <name type="scientific">Aulographum hederae CBS 113979</name>
    <dbReference type="NCBI Taxonomy" id="1176131"/>
    <lineage>
        <taxon>Eukaryota</taxon>
        <taxon>Fungi</taxon>
        <taxon>Dikarya</taxon>
        <taxon>Ascomycota</taxon>
        <taxon>Pezizomycotina</taxon>
        <taxon>Dothideomycetes</taxon>
        <taxon>Pleosporomycetidae</taxon>
        <taxon>Aulographales</taxon>
        <taxon>Aulographaceae</taxon>
    </lineage>
</organism>
<feature type="compositionally biased region" description="Acidic residues" evidence="2">
    <location>
        <begin position="219"/>
        <end position="236"/>
    </location>
</feature>
<evidence type="ECO:0000256" key="2">
    <source>
        <dbReference type="SAM" id="MobiDB-lite"/>
    </source>
</evidence>
<dbReference type="AlphaFoldDB" id="A0A6G1GSY0"/>
<evidence type="ECO:0000256" key="1">
    <source>
        <dbReference type="ARBA" id="ARBA00009841"/>
    </source>
</evidence>
<dbReference type="Proteomes" id="UP000800041">
    <property type="component" value="Unassembled WGS sequence"/>
</dbReference>
<feature type="compositionally biased region" description="Polar residues" evidence="2">
    <location>
        <begin position="361"/>
        <end position="370"/>
    </location>
</feature>
<dbReference type="InterPro" id="IPR003750">
    <property type="entry name" value="Put_MeTrfase-C9orf114-like"/>
</dbReference>
<feature type="compositionally biased region" description="Basic residues" evidence="2">
    <location>
        <begin position="192"/>
        <end position="214"/>
    </location>
</feature>
<accession>A0A6G1GSY0</accession>
<dbReference type="Gene3D" id="3.40.1280.10">
    <property type="match status" value="2"/>
</dbReference>
<dbReference type="Pfam" id="PF02598">
    <property type="entry name" value="Methyltrn_RNA_3"/>
    <property type="match status" value="1"/>
</dbReference>
<sequence>MSSHNSKKRKRGVVLHQAKDDQIVDTAKPTAVFRAPGIGRKHTLSIALPGSVMSSRPTHELKSVLAGQIARAASVFSVDEIIIFNDGQSQPRHRANPVKGNPRQDIPASSHENDPSFTGVSDPDRFLFHLLTYLEAPPHLRKWLFHMHANLRFAGLLPSLDLPHHLRADEWCEFREGVTYAVPVNEKEEKRKRNRKSNEKKKRSKAKRQKRNHARPTDGSDDEQIDSDDEEEEDEEKDPKTLVEVGFPLPLSLPVDIPPDTRVTLQLSRDPPLGFSFGSFATRKDEDSGVETSDIEATTINPNTPREEQGFYWGYSVRQAASLSSVFTECPYDGGYDVSIGTSERGKALQDVLPSHFGGRMSSSSHANTNGDKDKMDEDGKLPSKYTHLLLVFGGLAGLEAAASADPKLADKGIKAGNVGDLFDAWVDLVPGQGSRTIRTEEAVWVGLGAVRGYVLGCGAGDDEGDVDGEENGGG</sequence>
<keyword evidence="4" id="KW-1185">Reference proteome</keyword>
<dbReference type="InterPro" id="IPR029028">
    <property type="entry name" value="Alpha/beta_knot_MTases"/>
</dbReference>
<protein>
    <submittedName>
        <fullName evidence="3">DUF171-domain-containing protein</fullName>
    </submittedName>
</protein>
<reference evidence="3" key="1">
    <citation type="journal article" date="2020" name="Stud. Mycol.">
        <title>101 Dothideomycetes genomes: a test case for predicting lifestyles and emergence of pathogens.</title>
        <authorList>
            <person name="Haridas S."/>
            <person name="Albert R."/>
            <person name="Binder M."/>
            <person name="Bloem J."/>
            <person name="Labutti K."/>
            <person name="Salamov A."/>
            <person name="Andreopoulos B."/>
            <person name="Baker S."/>
            <person name="Barry K."/>
            <person name="Bills G."/>
            <person name="Bluhm B."/>
            <person name="Cannon C."/>
            <person name="Castanera R."/>
            <person name="Culley D."/>
            <person name="Daum C."/>
            <person name="Ezra D."/>
            <person name="Gonzalez J."/>
            <person name="Henrissat B."/>
            <person name="Kuo A."/>
            <person name="Liang C."/>
            <person name="Lipzen A."/>
            <person name="Lutzoni F."/>
            <person name="Magnuson J."/>
            <person name="Mondo S."/>
            <person name="Nolan M."/>
            <person name="Ohm R."/>
            <person name="Pangilinan J."/>
            <person name="Park H.-J."/>
            <person name="Ramirez L."/>
            <person name="Alfaro M."/>
            <person name="Sun H."/>
            <person name="Tritt A."/>
            <person name="Yoshinaga Y."/>
            <person name="Zwiers L.-H."/>
            <person name="Turgeon B."/>
            <person name="Goodwin S."/>
            <person name="Spatafora J."/>
            <person name="Crous P."/>
            <person name="Grigoriev I."/>
        </authorList>
    </citation>
    <scope>NUCLEOTIDE SEQUENCE</scope>
    <source>
        <strain evidence="3">CBS 113979</strain>
    </source>
</reference>
<dbReference type="InterPro" id="IPR029026">
    <property type="entry name" value="tRNA_m1G_MTases_N"/>
</dbReference>
<evidence type="ECO:0000313" key="4">
    <source>
        <dbReference type="Proteomes" id="UP000800041"/>
    </source>
</evidence>
<gene>
    <name evidence="3" type="ORF">K402DRAFT_465750</name>
</gene>
<dbReference type="EMBL" id="ML977172">
    <property type="protein sequence ID" value="KAF1983890.1"/>
    <property type="molecule type" value="Genomic_DNA"/>
</dbReference>
<proteinExistence type="inferred from homology"/>
<feature type="region of interest" description="Disordered" evidence="2">
    <location>
        <begin position="274"/>
        <end position="304"/>
    </location>
</feature>
<dbReference type="PANTHER" id="PTHR12150">
    <property type="entry name" value="CLASS IV SAM-BINDING METHYLTRANSFERASE-RELATED"/>
    <property type="match status" value="1"/>
</dbReference>
<feature type="region of interest" description="Disordered" evidence="2">
    <location>
        <begin position="356"/>
        <end position="378"/>
    </location>
</feature>
<feature type="region of interest" description="Disordered" evidence="2">
    <location>
        <begin position="89"/>
        <end position="118"/>
    </location>
</feature>
<feature type="region of interest" description="Disordered" evidence="2">
    <location>
        <begin position="185"/>
        <end position="243"/>
    </location>
</feature>
<feature type="compositionally biased region" description="Polar residues" evidence="2">
    <location>
        <begin position="295"/>
        <end position="304"/>
    </location>
</feature>